<evidence type="ECO:0000256" key="1">
    <source>
        <dbReference type="ARBA" id="ARBA00004141"/>
    </source>
</evidence>
<evidence type="ECO:0000256" key="8">
    <source>
        <dbReference type="RuleBase" id="RU361189"/>
    </source>
</evidence>
<keyword evidence="5 8" id="KW-1133">Transmembrane helix</keyword>
<comment type="subcellular location">
    <subcellularLocation>
        <location evidence="1">Membrane</location>
        <topology evidence="1">Multi-pass membrane protein</topology>
    </subcellularLocation>
</comment>
<dbReference type="InterPro" id="IPR002490">
    <property type="entry name" value="V-ATPase_116kDa_su"/>
</dbReference>
<dbReference type="GO" id="GO:0033179">
    <property type="term" value="C:proton-transporting V-type ATPase, V0 domain"/>
    <property type="evidence" value="ECO:0007669"/>
    <property type="project" value="InterPro"/>
</dbReference>
<keyword evidence="8" id="KW-0375">Hydrogen ion transport</keyword>
<keyword evidence="6 8" id="KW-0406">Ion transport</keyword>
<evidence type="ECO:0000256" key="7">
    <source>
        <dbReference type="ARBA" id="ARBA00023136"/>
    </source>
</evidence>
<feature type="transmembrane region" description="Helical" evidence="8">
    <location>
        <begin position="385"/>
        <end position="403"/>
    </location>
</feature>
<dbReference type="PANTHER" id="PTHR11629">
    <property type="entry name" value="VACUOLAR PROTON ATPASES"/>
    <property type="match status" value="1"/>
</dbReference>
<evidence type="ECO:0000256" key="4">
    <source>
        <dbReference type="ARBA" id="ARBA00022692"/>
    </source>
</evidence>
<dbReference type="EMBL" id="VTPC01077432">
    <property type="protein sequence ID" value="KAF2888420.1"/>
    <property type="molecule type" value="Genomic_DNA"/>
</dbReference>
<dbReference type="GO" id="GO:0007035">
    <property type="term" value="P:vacuolar acidification"/>
    <property type="evidence" value="ECO:0007669"/>
    <property type="project" value="TreeGrafter"/>
</dbReference>
<keyword evidence="4 8" id="KW-0812">Transmembrane</keyword>
<dbReference type="GO" id="GO:0046961">
    <property type="term" value="F:proton-transporting ATPase activity, rotational mechanism"/>
    <property type="evidence" value="ECO:0007669"/>
    <property type="project" value="InterPro"/>
</dbReference>
<sequence>MENRALIPDDSQNTTTLRGHLSFVAGVINRERVPAFERMLWRISRGNVFLRQAEIEKPLEDPATGNEMNKTVFAAFFQGEQLKSRIKKVCAGFHASLYACPGTKAERTELENGLRTRLEDLNLVLNQTQDHRQRVLVSVAKELQNWSVMVRKMKAIYHTLNLFNMDVTKKCLIGECWLPIKDRDVVQQALSDGSSASGSSIPSFLNIINTVEDPPTFNRTNKFTKGFQNLIDSYGVASYREVNPALYTLITFPFLFAIMFGDAGHGVIMLAFGAYMVIWEKKLQAQKSDSEIWNIFFAGRYIILLMGIFSIYTGVIYNDIFSKSFNIFGSSWRIPYNESTVMGNHDLTLNPQEAYNESPYPLGLDPVWQLGTNKIIFLNSYKMKLSIIFGVIHMIFGVCLSVVNHV</sequence>
<keyword evidence="3 8" id="KW-0813">Transport</keyword>
<evidence type="ECO:0000256" key="2">
    <source>
        <dbReference type="ARBA" id="ARBA00009904"/>
    </source>
</evidence>
<gene>
    <name evidence="9" type="ORF">ILUMI_17753</name>
</gene>
<feature type="transmembrane region" description="Helical" evidence="8">
    <location>
        <begin position="298"/>
        <end position="317"/>
    </location>
</feature>
<evidence type="ECO:0000256" key="3">
    <source>
        <dbReference type="ARBA" id="ARBA00022448"/>
    </source>
</evidence>
<dbReference type="PANTHER" id="PTHR11629:SF61">
    <property type="entry name" value="V-TYPE PROTON ATPASE SUBUNIT A"/>
    <property type="match status" value="1"/>
</dbReference>
<comment type="caution">
    <text evidence="8">Lacks conserved residue(s) required for the propagation of feature annotation.</text>
</comment>
<accession>A0A8K0G1K0</accession>
<evidence type="ECO:0000313" key="10">
    <source>
        <dbReference type="Proteomes" id="UP000801492"/>
    </source>
</evidence>
<name>A0A8K0G1K0_IGNLU</name>
<evidence type="ECO:0000256" key="6">
    <source>
        <dbReference type="ARBA" id="ARBA00023065"/>
    </source>
</evidence>
<comment type="similarity">
    <text evidence="2 8">Belongs to the V-ATPase 116 kDa subunit family.</text>
</comment>
<dbReference type="Proteomes" id="UP000801492">
    <property type="component" value="Unassembled WGS sequence"/>
</dbReference>
<feature type="transmembrane region" description="Helical" evidence="8">
    <location>
        <begin position="245"/>
        <end position="278"/>
    </location>
</feature>
<organism evidence="9 10">
    <name type="scientific">Ignelater luminosus</name>
    <name type="common">Cucubano</name>
    <name type="synonym">Pyrophorus luminosus</name>
    <dbReference type="NCBI Taxonomy" id="2038154"/>
    <lineage>
        <taxon>Eukaryota</taxon>
        <taxon>Metazoa</taxon>
        <taxon>Ecdysozoa</taxon>
        <taxon>Arthropoda</taxon>
        <taxon>Hexapoda</taxon>
        <taxon>Insecta</taxon>
        <taxon>Pterygota</taxon>
        <taxon>Neoptera</taxon>
        <taxon>Endopterygota</taxon>
        <taxon>Coleoptera</taxon>
        <taxon>Polyphaga</taxon>
        <taxon>Elateriformia</taxon>
        <taxon>Elateroidea</taxon>
        <taxon>Elateridae</taxon>
        <taxon>Agrypninae</taxon>
        <taxon>Pyrophorini</taxon>
        <taxon>Ignelater</taxon>
    </lineage>
</organism>
<keyword evidence="10" id="KW-1185">Reference proteome</keyword>
<dbReference type="GO" id="GO:0016471">
    <property type="term" value="C:vacuolar proton-transporting V-type ATPase complex"/>
    <property type="evidence" value="ECO:0007669"/>
    <property type="project" value="TreeGrafter"/>
</dbReference>
<keyword evidence="7 8" id="KW-0472">Membrane</keyword>
<dbReference type="GO" id="GO:0005886">
    <property type="term" value="C:plasma membrane"/>
    <property type="evidence" value="ECO:0007669"/>
    <property type="project" value="TreeGrafter"/>
</dbReference>
<dbReference type="AlphaFoldDB" id="A0A8K0G1K0"/>
<dbReference type="Pfam" id="PF01496">
    <property type="entry name" value="V_ATPase_I"/>
    <property type="match status" value="1"/>
</dbReference>
<evidence type="ECO:0000313" key="9">
    <source>
        <dbReference type="EMBL" id="KAF2888420.1"/>
    </source>
</evidence>
<comment type="function">
    <text evidence="8">Essential component of the vacuolar proton pump (V-ATPase), a multimeric enzyme that catalyzes the translocation of protons across the membranes. Required for assembly and activity of the V-ATPase.</text>
</comment>
<protein>
    <recommendedName>
        <fullName evidence="8">V-type proton ATPase subunit a</fullName>
    </recommendedName>
</protein>
<comment type="caution">
    <text evidence="9">The sequence shown here is derived from an EMBL/GenBank/DDBJ whole genome shotgun (WGS) entry which is preliminary data.</text>
</comment>
<reference evidence="9" key="1">
    <citation type="submission" date="2019-08" db="EMBL/GenBank/DDBJ databases">
        <title>The genome of the North American firefly Photinus pyralis.</title>
        <authorList>
            <consortium name="Photinus pyralis genome working group"/>
            <person name="Fallon T.R."/>
            <person name="Sander Lower S.E."/>
            <person name="Weng J.-K."/>
        </authorList>
    </citation>
    <scope>NUCLEOTIDE SEQUENCE</scope>
    <source>
        <strain evidence="9">TRF0915ILg1</strain>
        <tissue evidence="9">Whole body</tissue>
    </source>
</reference>
<dbReference type="OrthoDB" id="10264220at2759"/>
<dbReference type="GO" id="GO:0051117">
    <property type="term" value="F:ATPase binding"/>
    <property type="evidence" value="ECO:0007669"/>
    <property type="project" value="TreeGrafter"/>
</dbReference>
<evidence type="ECO:0000256" key="5">
    <source>
        <dbReference type="ARBA" id="ARBA00022989"/>
    </source>
</evidence>
<proteinExistence type="inferred from homology"/>
<feature type="non-terminal residue" evidence="9">
    <location>
        <position position="406"/>
    </location>
</feature>